<dbReference type="PROSITE" id="PS50885">
    <property type="entry name" value="HAMP"/>
    <property type="match status" value="2"/>
</dbReference>
<evidence type="ECO:0000256" key="1">
    <source>
        <dbReference type="ARBA" id="ARBA00004651"/>
    </source>
</evidence>
<evidence type="ECO:0000256" key="7">
    <source>
        <dbReference type="ARBA" id="ARBA00023224"/>
    </source>
</evidence>
<dbReference type="PANTHER" id="PTHR43531">
    <property type="entry name" value="PROTEIN ICFG"/>
    <property type="match status" value="1"/>
</dbReference>
<dbReference type="PRINTS" id="PR00260">
    <property type="entry name" value="CHEMTRNSDUCR"/>
</dbReference>
<dbReference type="SMART" id="SM00283">
    <property type="entry name" value="MA"/>
    <property type="match status" value="1"/>
</dbReference>
<proteinExistence type="inferred from homology"/>
<dbReference type="AlphaFoldDB" id="A0A410H240"/>
<dbReference type="PANTHER" id="PTHR43531:SF14">
    <property type="entry name" value="METHYL-ACCEPTING CHEMOTAXIS PROTEIN I-RELATED"/>
    <property type="match status" value="1"/>
</dbReference>
<evidence type="ECO:0000256" key="6">
    <source>
        <dbReference type="ARBA" id="ARBA00023136"/>
    </source>
</evidence>
<evidence type="ECO:0000256" key="4">
    <source>
        <dbReference type="ARBA" id="ARBA00022692"/>
    </source>
</evidence>
<keyword evidence="2" id="KW-1003">Cell membrane</keyword>
<keyword evidence="7 9" id="KW-0807">Transducer</keyword>
<evidence type="ECO:0000259" key="11">
    <source>
        <dbReference type="PROSITE" id="PS50111"/>
    </source>
</evidence>
<feature type="domain" description="HAMP" evidence="12">
    <location>
        <begin position="213"/>
        <end position="266"/>
    </location>
</feature>
<dbReference type="InterPro" id="IPR033480">
    <property type="entry name" value="sCache_2"/>
</dbReference>
<keyword evidence="4 10" id="KW-0812">Transmembrane</keyword>
<dbReference type="KEGG" id="htr:EPV75_04440"/>
<dbReference type="InterPro" id="IPR004090">
    <property type="entry name" value="Chemotax_Me-accpt_rcpt"/>
</dbReference>
<dbReference type="Gene3D" id="1.20.120.1530">
    <property type="match status" value="1"/>
</dbReference>
<keyword evidence="14" id="KW-1185">Reference proteome</keyword>
<evidence type="ECO:0000256" key="10">
    <source>
        <dbReference type="SAM" id="Phobius"/>
    </source>
</evidence>
<dbReference type="FunFam" id="1.10.287.950:FF:000001">
    <property type="entry name" value="Methyl-accepting chemotaxis sensory transducer"/>
    <property type="match status" value="1"/>
</dbReference>
<feature type="transmembrane region" description="Helical" evidence="10">
    <location>
        <begin position="12"/>
        <end position="30"/>
    </location>
</feature>
<dbReference type="PROSITE" id="PS50111">
    <property type="entry name" value="CHEMOTAXIS_TRANSDUC_2"/>
    <property type="match status" value="1"/>
</dbReference>
<dbReference type="GO" id="GO:0007165">
    <property type="term" value="P:signal transduction"/>
    <property type="evidence" value="ECO:0007669"/>
    <property type="project" value="UniProtKB-KW"/>
</dbReference>
<keyword evidence="3" id="KW-0488">Methylation</keyword>
<protein>
    <submittedName>
        <fullName evidence="13">Methyl-accepting chemotaxis protein</fullName>
    </submittedName>
</protein>
<evidence type="ECO:0000256" key="3">
    <source>
        <dbReference type="ARBA" id="ARBA00022481"/>
    </source>
</evidence>
<dbReference type="Proteomes" id="UP000285478">
    <property type="component" value="Chromosome"/>
</dbReference>
<dbReference type="Pfam" id="PF18947">
    <property type="entry name" value="HAMP_2"/>
    <property type="match status" value="1"/>
</dbReference>
<evidence type="ECO:0000256" key="8">
    <source>
        <dbReference type="ARBA" id="ARBA00029447"/>
    </source>
</evidence>
<dbReference type="CDD" id="cd11386">
    <property type="entry name" value="MCP_signal"/>
    <property type="match status" value="1"/>
</dbReference>
<comment type="subcellular location">
    <subcellularLocation>
        <location evidence="1">Cell membrane</location>
        <topology evidence="1">Multi-pass membrane protein</topology>
    </subcellularLocation>
</comment>
<keyword evidence="6 10" id="KW-0472">Membrane</keyword>
<dbReference type="InterPro" id="IPR003660">
    <property type="entry name" value="HAMP_dom"/>
</dbReference>
<dbReference type="SUPFAM" id="SSF58104">
    <property type="entry name" value="Methyl-accepting chemotaxis protein (MCP) signaling domain"/>
    <property type="match status" value="1"/>
</dbReference>
<name>A0A410H240_9GAMM</name>
<keyword evidence="5 10" id="KW-1133">Transmembrane helix</keyword>
<organism evidence="13 14">
    <name type="scientific">Hydrogenovibrio thermophilus</name>
    <dbReference type="NCBI Taxonomy" id="265883"/>
    <lineage>
        <taxon>Bacteria</taxon>
        <taxon>Pseudomonadati</taxon>
        <taxon>Pseudomonadota</taxon>
        <taxon>Gammaproteobacteria</taxon>
        <taxon>Thiotrichales</taxon>
        <taxon>Piscirickettsiaceae</taxon>
        <taxon>Hydrogenovibrio</taxon>
    </lineage>
</organism>
<dbReference type="Gene3D" id="6.10.340.10">
    <property type="match status" value="1"/>
</dbReference>
<dbReference type="Gene3D" id="3.30.450.20">
    <property type="entry name" value="PAS domain"/>
    <property type="match status" value="1"/>
</dbReference>
<evidence type="ECO:0000256" key="9">
    <source>
        <dbReference type="PROSITE-ProRule" id="PRU00284"/>
    </source>
</evidence>
<dbReference type="SMART" id="SM01049">
    <property type="entry name" value="Cache_2"/>
    <property type="match status" value="1"/>
</dbReference>
<feature type="domain" description="HAMP" evidence="12">
    <location>
        <begin position="316"/>
        <end position="368"/>
    </location>
</feature>
<evidence type="ECO:0000256" key="2">
    <source>
        <dbReference type="ARBA" id="ARBA00022475"/>
    </source>
</evidence>
<dbReference type="RefSeq" id="WP_128384591.1">
    <property type="nucleotide sequence ID" value="NZ_CP035033.1"/>
</dbReference>
<feature type="transmembrane region" description="Helical" evidence="10">
    <location>
        <begin position="185"/>
        <end position="212"/>
    </location>
</feature>
<dbReference type="CDD" id="cd06225">
    <property type="entry name" value="HAMP"/>
    <property type="match status" value="1"/>
</dbReference>
<evidence type="ECO:0000256" key="5">
    <source>
        <dbReference type="ARBA" id="ARBA00022989"/>
    </source>
</evidence>
<dbReference type="Pfam" id="PF00672">
    <property type="entry name" value="HAMP"/>
    <property type="match status" value="1"/>
</dbReference>
<dbReference type="Pfam" id="PF00015">
    <property type="entry name" value="MCPsignal"/>
    <property type="match status" value="1"/>
</dbReference>
<sequence>MNGLMNLTIKAKLILLVLVTLVGMSFITIYDSITEKQIMMDAKKERVETIITGISSQIHALQNQVKEGKLTMEAAQKEAKDIVSSFRYDGNNYVWINDFHPNMIMHPLKPSLDGSDLSEYKDKKGNLLFVNMAKTAEKSGQGYVEYFWTKPNQTVPVPKMSFVKEIPGWNWILGTGIYIDDVNEAFYATLISHFAILAFLIAISIGVAYWVFNAINRPLKEMSSIMQRVSNDGDLSQTISIRGNDEIGRISADFNHHIQFLANTIEEIQSVMANVARGNTDVSIHTEMKGVFDVQTINGLEGRFKHILENTESVVNSLKLSFEEINLVMSEMSTGKFDRRISIDVKGEFEKLEHNINQSLDSVEEAITHISEALSRQASGNYDPKSDIQLTGDLKRLDSALHTTCDKVGTTILQINHSAESVSRMSEELAQSAMAFSEKTQNQAATLEETSASTEEITATVRQNTDSARNANALARQAQEKAHKGAQINEVAVQSMDQITKSSNQIADIITLIDSIAFQTNLLALNAAVEAARAGEHGRGFAVVAGEVRNLAQKSADAARQIKTLIEDSVQKIHEGADYVNQSKESLSEINEVITKVTSIISEITTSSEEQAKAVEHINQAIVSLDKDTQQNALIVEQTAQNAQQMKEAAYQMSRQVDFFKVSGDSVPHLSDETGADNKID</sequence>
<dbReference type="EMBL" id="CP035033">
    <property type="protein sequence ID" value="QAB14972.1"/>
    <property type="molecule type" value="Genomic_DNA"/>
</dbReference>
<accession>A0A410H240</accession>
<gene>
    <name evidence="13" type="ORF">EPV75_04440</name>
</gene>
<evidence type="ECO:0000259" key="12">
    <source>
        <dbReference type="PROSITE" id="PS50885"/>
    </source>
</evidence>
<dbReference type="GO" id="GO:0004888">
    <property type="term" value="F:transmembrane signaling receptor activity"/>
    <property type="evidence" value="ECO:0007669"/>
    <property type="project" value="InterPro"/>
</dbReference>
<dbReference type="InterPro" id="IPR051310">
    <property type="entry name" value="MCP_chemotaxis"/>
</dbReference>
<dbReference type="SMART" id="SM00304">
    <property type="entry name" value="HAMP"/>
    <property type="match status" value="2"/>
</dbReference>
<feature type="domain" description="Methyl-accepting transducer" evidence="11">
    <location>
        <begin position="418"/>
        <end position="647"/>
    </location>
</feature>
<comment type="similarity">
    <text evidence="8">Belongs to the methyl-accepting chemotaxis (MCP) protein family.</text>
</comment>
<dbReference type="Gene3D" id="1.10.287.950">
    <property type="entry name" value="Methyl-accepting chemotaxis protein"/>
    <property type="match status" value="1"/>
</dbReference>
<dbReference type="GO" id="GO:0006935">
    <property type="term" value="P:chemotaxis"/>
    <property type="evidence" value="ECO:0007669"/>
    <property type="project" value="UniProtKB-KW"/>
</dbReference>
<evidence type="ECO:0000313" key="14">
    <source>
        <dbReference type="Proteomes" id="UP000285478"/>
    </source>
</evidence>
<reference evidence="13 14" key="1">
    <citation type="journal article" date="2018" name="Environ. Microbiol.">
        <title>Genomes of ubiquitous marine and hypersaline Hydrogenovibrio, Thiomicrorhabdus and Thiomicrospira spp. encode a diversity of mechanisms to sustain chemolithoautotrophy in heterogeneous environments.</title>
        <authorList>
            <person name="Scott K.M."/>
            <person name="Williams J."/>
            <person name="Porter C.M.B."/>
            <person name="Russel S."/>
            <person name="Harmer T.L."/>
            <person name="Paul J.H."/>
            <person name="Antonen K.M."/>
            <person name="Bridges M.K."/>
            <person name="Camper G.J."/>
            <person name="Campla C.K."/>
            <person name="Casella L.G."/>
            <person name="Chase E."/>
            <person name="Conrad J.W."/>
            <person name="Cruz M.C."/>
            <person name="Dunlap D.S."/>
            <person name="Duran L."/>
            <person name="Fahsbender E.M."/>
            <person name="Goldsmith D.B."/>
            <person name="Keeley R.F."/>
            <person name="Kondoff M.R."/>
            <person name="Kussy B.I."/>
            <person name="Lane M.K."/>
            <person name="Lawler S."/>
            <person name="Leigh B.A."/>
            <person name="Lewis C."/>
            <person name="Lostal L.M."/>
            <person name="Marking D."/>
            <person name="Mancera P.A."/>
            <person name="McClenthan E.C."/>
            <person name="McIntyre E.A."/>
            <person name="Mine J.A."/>
            <person name="Modi S."/>
            <person name="Moore B.D."/>
            <person name="Morgan W.A."/>
            <person name="Nelson K.M."/>
            <person name="Nguyen K.N."/>
            <person name="Ogburn N."/>
            <person name="Parrino D.G."/>
            <person name="Pedapudi A.D."/>
            <person name="Pelham R.P."/>
            <person name="Preece A.M."/>
            <person name="Rampersad E.A."/>
            <person name="Richardson J.C."/>
            <person name="Rodgers C.M."/>
            <person name="Schaffer B.L."/>
            <person name="Sheridan N.E."/>
            <person name="Solone M.R."/>
            <person name="Staley Z.R."/>
            <person name="Tabuchi M."/>
            <person name="Waide R.J."/>
            <person name="Wanjugi P.W."/>
            <person name="Young S."/>
            <person name="Clum A."/>
            <person name="Daum C."/>
            <person name="Huntemann M."/>
            <person name="Ivanova N."/>
            <person name="Kyrpides N."/>
            <person name="Mikhailova N."/>
            <person name="Palaniappan K."/>
            <person name="Pillay M."/>
            <person name="Reddy T.B.K."/>
            <person name="Shapiro N."/>
            <person name="Stamatis D."/>
            <person name="Varghese N."/>
            <person name="Woyke T."/>
            <person name="Boden R."/>
            <person name="Freyermuth S.K."/>
            <person name="Kerfeld C.A."/>
        </authorList>
    </citation>
    <scope>NUCLEOTIDE SEQUENCE [LARGE SCALE GENOMIC DNA]</scope>
    <source>
        <strain evidence="13 14">JR-2</strain>
    </source>
</reference>
<evidence type="ECO:0000313" key="13">
    <source>
        <dbReference type="EMBL" id="QAB14972.1"/>
    </source>
</evidence>
<dbReference type="Pfam" id="PF17200">
    <property type="entry name" value="sCache_2"/>
    <property type="match status" value="1"/>
</dbReference>
<dbReference type="SUPFAM" id="SSF158472">
    <property type="entry name" value="HAMP domain-like"/>
    <property type="match status" value="1"/>
</dbReference>
<dbReference type="GO" id="GO:0005886">
    <property type="term" value="C:plasma membrane"/>
    <property type="evidence" value="ECO:0007669"/>
    <property type="project" value="UniProtKB-SubCell"/>
</dbReference>
<dbReference type="InterPro" id="IPR004089">
    <property type="entry name" value="MCPsignal_dom"/>
</dbReference>